<accession>A0A327K3T3</accession>
<dbReference type="SUPFAM" id="SSF46785">
    <property type="entry name" value="Winged helix' DNA-binding domain"/>
    <property type="match status" value="1"/>
</dbReference>
<dbReference type="PANTHER" id="PTHR30136:SF8">
    <property type="entry name" value="TRANSCRIPTIONAL REGULATORY PROTEIN"/>
    <property type="match status" value="1"/>
</dbReference>
<proteinExistence type="predicted"/>
<reference evidence="7 8" key="1">
    <citation type="submission" date="2017-07" db="EMBL/GenBank/DDBJ databases">
        <title>Draft Genome Sequences of Select Purple Nonsulfur Bacteria.</title>
        <authorList>
            <person name="Lasarre B."/>
            <person name="Mckinlay J.B."/>
        </authorList>
    </citation>
    <scope>NUCLEOTIDE SEQUENCE [LARGE SCALE GENOMIC DNA]</scope>
    <source>
        <strain evidence="7 8">DSM 11907</strain>
    </source>
</reference>
<keyword evidence="8" id="KW-1185">Reference proteome</keyword>
<dbReference type="InterPro" id="IPR029016">
    <property type="entry name" value="GAF-like_dom_sf"/>
</dbReference>
<evidence type="ECO:0008006" key="9">
    <source>
        <dbReference type="Google" id="ProtNLM"/>
    </source>
</evidence>
<dbReference type="PROSITE" id="PS51078">
    <property type="entry name" value="ICLR_ED"/>
    <property type="match status" value="1"/>
</dbReference>
<dbReference type="InterPro" id="IPR050707">
    <property type="entry name" value="HTH_MetabolicPath_Reg"/>
</dbReference>
<feature type="domain" description="HTH iclR-type" evidence="5">
    <location>
        <begin position="108"/>
        <end position="170"/>
    </location>
</feature>
<evidence type="ECO:0000313" key="8">
    <source>
        <dbReference type="Proteomes" id="UP000248863"/>
    </source>
</evidence>
<feature type="compositionally biased region" description="Low complexity" evidence="4">
    <location>
        <begin position="28"/>
        <end position="66"/>
    </location>
</feature>
<name>A0A327K3T3_9BRAD</name>
<keyword evidence="3" id="KW-0804">Transcription</keyword>
<keyword evidence="1" id="KW-0805">Transcription regulation</keyword>
<sequence length="371" mass="40434">MPPRRRRSSTRRWPATASHPPCWRGCRRAPSSTRPSATPTTRRSIPRSSPPWSRRCPGPAAPAAPRETTRAECLQRRSPRLVSGRPRQGGGPVPRDPDQDDDRAGAGVRSVQLALDVLEAIAFSGDELGVTQLAERLDVTKGSVHRHLHTLVERGYLTQNPATTRYAIGPKSRLLARFAPDADLIQVAEGPMRELRDRLGHTVVLSAMTPRGALVLTTLASTSPIEIGVRPGSELPFHASAQGKVLLAFAPRPVQERILSRKLERFTEHTIVARERLEAELIRIARQGFAAAPEEVLLGVNVMAAPIFDERDICIGALAIVGSIQFLPADPEDETVAALKDYAQQISRRFGQGRSPGLSVPVSAPRTARRG</sequence>
<organism evidence="7 8">
    <name type="scientific">Rhodoplanes elegans</name>
    <dbReference type="NCBI Taxonomy" id="29408"/>
    <lineage>
        <taxon>Bacteria</taxon>
        <taxon>Pseudomonadati</taxon>
        <taxon>Pseudomonadota</taxon>
        <taxon>Alphaproteobacteria</taxon>
        <taxon>Hyphomicrobiales</taxon>
        <taxon>Nitrobacteraceae</taxon>
        <taxon>Rhodoplanes</taxon>
    </lineage>
</organism>
<dbReference type="Gene3D" id="3.30.450.40">
    <property type="match status" value="1"/>
</dbReference>
<comment type="caution">
    <text evidence="7">The sequence shown here is derived from an EMBL/GenBank/DDBJ whole genome shotgun (WGS) entry which is preliminary data.</text>
</comment>
<dbReference type="InterPro" id="IPR011991">
    <property type="entry name" value="ArsR-like_HTH"/>
</dbReference>
<gene>
    <name evidence="7" type="ORF">CH338_24080</name>
</gene>
<dbReference type="Pfam" id="PF01614">
    <property type="entry name" value="IclR_C"/>
    <property type="match status" value="1"/>
</dbReference>
<dbReference type="GO" id="GO:0003677">
    <property type="term" value="F:DNA binding"/>
    <property type="evidence" value="ECO:0007669"/>
    <property type="project" value="UniProtKB-KW"/>
</dbReference>
<evidence type="ECO:0000259" key="5">
    <source>
        <dbReference type="PROSITE" id="PS51077"/>
    </source>
</evidence>
<keyword evidence="2" id="KW-0238">DNA-binding</keyword>
<dbReference type="AlphaFoldDB" id="A0A327K3T3"/>
<feature type="region of interest" description="Disordered" evidence="4">
    <location>
        <begin position="1"/>
        <end position="106"/>
    </location>
</feature>
<dbReference type="PROSITE" id="PS51077">
    <property type="entry name" value="HTH_ICLR"/>
    <property type="match status" value="1"/>
</dbReference>
<feature type="region of interest" description="Disordered" evidence="4">
    <location>
        <begin position="351"/>
        <end position="371"/>
    </location>
</feature>
<dbReference type="CDD" id="cd00090">
    <property type="entry name" value="HTH_ARSR"/>
    <property type="match status" value="1"/>
</dbReference>
<dbReference type="InterPro" id="IPR036390">
    <property type="entry name" value="WH_DNA-bd_sf"/>
</dbReference>
<dbReference type="Gene3D" id="1.10.10.10">
    <property type="entry name" value="Winged helix-like DNA-binding domain superfamily/Winged helix DNA-binding domain"/>
    <property type="match status" value="1"/>
</dbReference>
<dbReference type="Pfam" id="PF09339">
    <property type="entry name" value="HTH_IclR"/>
    <property type="match status" value="1"/>
</dbReference>
<dbReference type="GO" id="GO:0003700">
    <property type="term" value="F:DNA-binding transcription factor activity"/>
    <property type="evidence" value="ECO:0007669"/>
    <property type="project" value="TreeGrafter"/>
</dbReference>
<dbReference type="PANTHER" id="PTHR30136">
    <property type="entry name" value="HELIX-TURN-HELIX TRANSCRIPTIONAL REGULATOR, ICLR FAMILY"/>
    <property type="match status" value="1"/>
</dbReference>
<dbReference type="InterPro" id="IPR014757">
    <property type="entry name" value="Tscrpt_reg_IclR_C"/>
</dbReference>
<dbReference type="InterPro" id="IPR036388">
    <property type="entry name" value="WH-like_DNA-bd_sf"/>
</dbReference>
<feature type="compositionally biased region" description="Basic residues" evidence="4">
    <location>
        <begin position="1"/>
        <end position="10"/>
    </location>
</feature>
<dbReference type="FunFam" id="1.10.10.10:FF:000056">
    <property type="entry name" value="IclR family transcriptional regulator"/>
    <property type="match status" value="1"/>
</dbReference>
<protein>
    <recommendedName>
        <fullName evidence="9">IclR family transcriptional regulator</fullName>
    </recommendedName>
</protein>
<evidence type="ECO:0000313" key="7">
    <source>
        <dbReference type="EMBL" id="RAI32496.1"/>
    </source>
</evidence>
<evidence type="ECO:0000259" key="6">
    <source>
        <dbReference type="PROSITE" id="PS51078"/>
    </source>
</evidence>
<dbReference type="SUPFAM" id="SSF55781">
    <property type="entry name" value="GAF domain-like"/>
    <property type="match status" value="1"/>
</dbReference>
<feature type="domain" description="IclR-ED" evidence="6">
    <location>
        <begin position="170"/>
        <end position="352"/>
    </location>
</feature>
<dbReference type="SMART" id="SM00346">
    <property type="entry name" value="HTH_ICLR"/>
    <property type="match status" value="1"/>
</dbReference>
<dbReference type="EMBL" id="NPEU01000421">
    <property type="protein sequence ID" value="RAI32496.1"/>
    <property type="molecule type" value="Genomic_DNA"/>
</dbReference>
<dbReference type="GO" id="GO:0045892">
    <property type="term" value="P:negative regulation of DNA-templated transcription"/>
    <property type="evidence" value="ECO:0007669"/>
    <property type="project" value="TreeGrafter"/>
</dbReference>
<evidence type="ECO:0000256" key="2">
    <source>
        <dbReference type="ARBA" id="ARBA00023125"/>
    </source>
</evidence>
<evidence type="ECO:0000256" key="3">
    <source>
        <dbReference type="ARBA" id="ARBA00023163"/>
    </source>
</evidence>
<dbReference type="Proteomes" id="UP000248863">
    <property type="component" value="Unassembled WGS sequence"/>
</dbReference>
<dbReference type="InterPro" id="IPR005471">
    <property type="entry name" value="Tscrpt_reg_IclR_N"/>
</dbReference>
<dbReference type="OrthoDB" id="8438735at2"/>
<evidence type="ECO:0000256" key="1">
    <source>
        <dbReference type="ARBA" id="ARBA00023015"/>
    </source>
</evidence>
<evidence type="ECO:0000256" key="4">
    <source>
        <dbReference type="SAM" id="MobiDB-lite"/>
    </source>
</evidence>